<dbReference type="CDD" id="cd08320">
    <property type="entry name" value="Pyrin_NALPs"/>
    <property type="match status" value="1"/>
</dbReference>
<dbReference type="PROSITE" id="PS50824">
    <property type="entry name" value="DAPIN"/>
    <property type="match status" value="1"/>
</dbReference>
<feature type="domain" description="Pyrin" evidence="1">
    <location>
        <begin position="1"/>
        <end position="80"/>
    </location>
</feature>
<dbReference type="InterPro" id="IPR011029">
    <property type="entry name" value="DEATH-like_dom_sf"/>
</dbReference>
<keyword evidence="3" id="KW-1185">Reference proteome</keyword>
<dbReference type="Ensembl" id="ENSFCTT00005070333.1">
    <property type="protein sequence ID" value="ENSFCTP00005050085.1"/>
    <property type="gene ID" value="ENSFCTG00005024734.1"/>
</dbReference>
<organism evidence="2 3">
    <name type="scientific">Felis catus</name>
    <name type="common">Cat</name>
    <name type="synonym">Felis silvestris catus</name>
    <dbReference type="NCBI Taxonomy" id="9685"/>
    <lineage>
        <taxon>Eukaryota</taxon>
        <taxon>Metazoa</taxon>
        <taxon>Chordata</taxon>
        <taxon>Craniata</taxon>
        <taxon>Vertebrata</taxon>
        <taxon>Euteleostomi</taxon>
        <taxon>Mammalia</taxon>
        <taxon>Eutheria</taxon>
        <taxon>Laurasiatheria</taxon>
        <taxon>Carnivora</taxon>
        <taxon>Feliformia</taxon>
        <taxon>Felidae</taxon>
        <taxon>Felinae</taxon>
        <taxon>Felis</taxon>
    </lineage>
</organism>
<dbReference type="Gene3D" id="1.10.533.10">
    <property type="entry name" value="Death Domain, Fas"/>
    <property type="match status" value="1"/>
</dbReference>
<accession>A0ABI7ZS99</accession>
<reference evidence="2 3" key="1">
    <citation type="submission" date="2021-02" db="EMBL/GenBank/DDBJ databases">
        <title>Safari Cat Assemblies.</title>
        <authorList>
            <person name="Bredemeyer K.R."/>
            <person name="Murphy W.J."/>
        </authorList>
    </citation>
    <scope>NUCLEOTIDE SEQUENCE [LARGE SCALE GENOMIC DNA]</scope>
</reference>
<dbReference type="SMART" id="SM01289">
    <property type="entry name" value="PYRIN"/>
    <property type="match status" value="1"/>
</dbReference>
<dbReference type="SUPFAM" id="SSF47986">
    <property type="entry name" value="DEATH domain"/>
    <property type="match status" value="1"/>
</dbReference>
<evidence type="ECO:0000313" key="2">
    <source>
        <dbReference type="Ensembl" id="ENSFCTP00005050085.1"/>
    </source>
</evidence>
<dbReference type="Proteomes" id="UP000823872">
    <property type="component" value="Chromosome E2"/>
</dbReference>
<dbReference type="GeneTree" id="ENSGT00940000163909"/>
<proteinExistence type="predicted"/>
<sequence length="148" mass="17392">MVYLSKEELQRFKQLLVDENPRPGSVQITWDQVKTARWGEVVHLLMEYFPGRLTWDVTCDIFAKMNQTELCLQVQMELNASWWSAIWCPKHKRVGTCLTEKIHVLDILPRLEPADTNPREMPMSMEERESGMCWHRDKAWRKTGCGLG</sequence>
<evidence type="ECO:0000259" key="1">
    <source>
        <dbReference type="PROSITE" id="PS50824"/>
    </source>
</evidence>
<protein>
    <recommendedName>
        <fullName evidence="1">Pyrin domain-containing protein</fullName>
    </recommendedName>
</protein>
<reference evidence="2" key="3">
    <citation type="submission" date="2025-09" db="UniProtKB">
        <authorList>
            <consortium name="Ensembl"/>
        </authorList>
    </citation>
    <scope>IDENTIFICATION</scope>
    <source>
        <strain evidence="2">breed Abyssinian</strain>
    </source>
</reference>
<reference evidence="2" key="2">
    <citation type="submission" date="2025-08" db="UniProtKB">
        <authorList>
            <consortium name="Ensembl"/>
        </authorList>
    </citation>
    <scope>IDENTIFICATION</scope>
    <source>
        <strain evidence="2">breed Abyssinian</strain>
    </source>
</reference>
<dbReference type="Pfam" id="PF02758">
    <property type="entry name" value="PYRIN"/>
    <property type="match status" value="1"/>
</dbReference>
<name>A0ABI7ZS99_FELCA</name>
<evidence type="ECO:0000313" key="3">
    <source>
        <dbReference type="Proteomes" id="UP000823872"/>
    </source>
</evidence>
<dbReference type="InterPro" id="IPR004020">
    <property type="entry name" value="DAPIN"/>
</dbReference>